<evidence type="ECO:0000259" key="10">
    <source>
        <dbReference type="Pfam" id="PF02911"/>
    </source>
</evidence>
<dbReference type="InterPro" id="IPR011034">
    <property type="entry name" value="Formyl_transferase-like_C_sf"/>
</dbReference>
<dbReference type="PROSITE" id="PS00373">
    <property type="entry name" value="GART"/>
    <property type="match status" value="1"/>
</dbReference>
<gene>
    <name evidence="8" type="primary">fmt</name>
    <name evidence="11" type="ORF">SAMN04488500_10571</name>
</gene>
<evidence type="ECO:0000256" key="3">
    <source>
        <dbReference type="ARBA" id="ARBA00012261"/>
    </source>
</evidence>
<dbReference type="Proteomes" id="UP000192738">
    <property type="component" value="Unassembled WGS sequence"/>
</dbReference>
<evidence type="ECO:0000256" key="6">
    <source>
        <dbReference type="ARBA" id="ARBA00022917"/>
    </source>
</evidence>
<dbReference type="Gene3D" id="3.10.25.10">
    <property type="entry name" value="Formyl transferase, C-terminal domain"/>
    <property type="match status" value="1"/>
</dbReference>
<dbReference type="HAMAP" id="MF_00182">
    <property type="entry name" value="Formyl_trans"/>
    <property type="match status" value="1"/>
</dbReference>
<dbReference type="CDD" id="cd08646">
    <property type="entry name" value="FMT_core_Met-tRNA-FMT_N"/>
    <property type="match status" value="1"/>
</dbReference>
<dbReference type="OrthoDB" id="9802815at2"/>
<dbReference type="AlphaFoldDB" id="A0A1W2A5J8"/>
<dbReference type="Pfam" id="PF02911">
    <property type="entry name" value="Formyl_trans_C"/>
    <property type="match status" value="1"/>
</dbReference>
<evidence type="ECO:0000256" key="1">
    <source>
        <dbReference type="ARBA" id="ARBA00002606"/>
    </source>
</evidence>
<dbReference type="RefSeq" id="WP_084575010.1">
    <property type="nucleotide sequence ID" value="NZ_CP155572.1"/>
</dbReference>
<feature type="domain" description="Formyl transferase C-terminal" evidence="10">
    <location>
        <begin position="208"/>
        <end position="304"/>
    </location>
</feature>
<name>A0A1W2A5J8_9FIRM</name>
<evidence type="ECO:0000256" key="2">
    <source>
        <dbReference type="ARBA" id="ARBA00010699"/>
    </source>
</evidence>
<dbReference type="CDD" id="cd08704">
    <property type="entry name" value="Met_tRNA_FMT_C"/>
    <property type="match status" value="1"/>
</dbReference>
<comment type="catalytic activity">
    <reaction evidence="7 8">
        <text>L-methionyl-tRNA(fMet) + (6R)-10-formyltetrahydrofolate = N-formyl-L-methionyl-tRNA(fMet) + (6S)-5,6,7,8-tetrahydrofolate + H(+)</text>
        <dbReference type="Rhea" id="RHEA:24380"/>
        <dbReference type="Rhea" id="RHEA-COMP:9952"/>
        <dbReference type="Rhea" id="RHEA-COMP:9953"/>
        <dbReference type="ChEBI" id="CHEBI:15378"/>
        <dbReference type="ChEBI" id="CHEBI:57453"/>
        <dbReference type="ChEBI" id="CHEBI:78530"/>
        <dbReference type="ChEBI" id="CHEBI:78844"/>
        <dbReference type="ChEBI" id="CHEBI:195366"/>
        <dbReference type="EC" id="2.1.2.9"/>
    </reaction>
</comment>
<dbReference type="STRING" id="112901.SAMN04488500_10571"/>
<dbReference type="InterPro" id="IPR041711">
    <property type="entry name" value="Met-tRNA-FMT_N"/>
</dbReference>
<dbReference type="EC" id="2.1.2.9" evidence="3 8"/>
<evidence type="ECO:0000313" key="11">
    <source>
        <dbReference type="EMBL" id="SMC56009.1"/>
    </source>
</evidence>
<evidence type="ECO:0000256" key="8">
    <source>
        <dbReference type="HAMAP-Rule" id="MF_00182"/>
    </source>
</evidence>
<dbReference type="GO" id="GO:0004479">
    <property type="term" value="F:methionyl-tRNA formyltransferase activity"/>
    <property type="evidence" value="ECO:0007669"/>
    <property type="project" value="UniProtKB-UniRule"/>
</dbReference>
<dbReference type="PANTHER" id="PTHR11138">
    <property type="entry name" value="METHIONYL-TRNA FORMYLTRANSFERASE"/>
    <property type="match status" value="1"/>
</dbReference>
<accession>A0A1W2A5J8</accession>
<feature type="binding site" evidence="8">
    <location>
        <begin position="112"/>
        <end position="115"/>
    </location>
    <ligand>
        <name>(6S)-5,6,7,8-tetrahydrofolate</name>
        <dbReference type="ChEBI" id="CHEBI:57453"/>
    </ligand>
</feature>
<feature type="domain" description="Formyl transferase N-terminal" evidence="9">
    <location>
        <begin position="6"/>
        <end position="182"/>
    </location>
</feature>
<dbReference type="GO" id="GO:0005829">
    <property type="term" value="C:cytosol"/>
    <property type="evidence" value="ECO:0007669"/>
    <property type="project" value="TreeGrafter"/>
</dbReference>
<dbReference type="FunFam" id="3.40.50.12230:FF:000001">
    <property type="entry name" value="Methionyl-tRNA formyltransferase"/>
    <property type="match status" value="1"/>
</dbReference>
<dbReference type="NCBIfam" id="TIGR00460">
    <property type="entry name" value="fmt"/>
    <property type="match status" value="1"/>
</dbReference>
<dbReference type="InterPro" id="IPR001555">
    <property type="entry name" value="GART_AS"/>
</dbReference>
<evidence type="ECO:0000256" key="5">
    <source>
        <dbReference type="ARBA" id="ARBA00022679"/>
    </source>
</evidence>
<evidence type="ECO:0000259" key="9">
    <source>
        <dbReference type="Pfam" id="PF00551"/>
    </source>
</evidence>
<comment type="similarity">
    <text evidence="2 8">Belongs to the Fmt family.</text>
</comment>
<dbReference type="InterPro" id="IPR005793">
    <property type="entry name" value="Formyl_trans_C"/>
</dbReference>
<comment type="function">
    <text evidence="1 8">Attaches a formyl group to the free amino group of methionyl-tRNA(fMet). The formyl group appears to play a dual role in the initiator identity of N-formylmethionyl-tRNA by promoting its recognition by IF2 and preventing the misappropriation of this tRNA by the elongation apparatus.</text>
</comment>
<evidence type="ECO:0000256" key="4">
    <source>
        <dbReference type="ARBA" id="ARBA00016014"/>
    </source>
</evidence>
<dbReference type="Gene3D" id="3.40.50.170">
    <property type="entry name" value="Formyl transferase, N-terminal domain"/>
    <property type="match status" value="1"/>
</dbReference>
<dbReference type="SUPFAM" id="SSF50486">
    <property type="entry name" value="FMT C-terminal domain-like"/>
    <property type="match status" value="1"/>
</dbReference>
<evidence type="ECO:0000313" key="12">
    <source>
        <dbReference type="Proteomes" id="UP000192738"/>
    </source>
</evidence>
<dbReference type="EMBL" id="FWXI01000005">
    <property type="protein sequence ID" value="SMC56009.1"/>
    <property type="molecule type" value="Genomic_DNA"/>
</dbReference>
<organism evidence="11 12">
    <name type="scientific">Sporomusa malonica</name>
    <dbReference type="NCBI Taxonomy" id="112901"/>
    <lineage>
        <taxon>Bacteria</taxon>
        <taxon>Bacillati</taxon>
        <taxon>Bacillota</taxon>
        <taxon>Negativicutes</taxon>
        <taxon>Selenomonadales</taxon>
        <taxon>Sporomusaceae</taxon>
        <taxon>Sporomusa</taxon>
    </lineage>
</organism>
<proteinExistence type="inferred from homology"/>
<dbReference type="InterPro" id="IPR044135">
    <property type="entry name" value="Met-tRNA-FMT_C"/>
</dbReference>
<dbReference type="Pfam" id="PF00551">
    <property type="entry name" value="Formyl_trans_N"/>
    <property type="match status" value="1"/>
</dbReference>
<dbReference type="InterPro" id="IPR005794">
    <property type="entry name" value="Fmt"/>
</dbReference>
<keyword evidence="6 8" id="KW-0648">Protein biosynthesis</keyword>
<evidence type="ECO:0000256" key="7">
    <source>
        <dbReference type="ARBA" id="ARBA00048558"/>
    </source>
</evidence>
<reference evidence="11 12" key="1">
    <citation type="submission" date="2017-04" db="EMBL/GenBank/DDBJ databases">
        <authorList>
            <person name="Afonso C.L."/>
            <person name="Miller P.J."/>
            <person name="Scott M.A."/>
            <person name="Spackman E."/>
            <person name="Goraichik I."/>
            <person name="Dimitrov K.M."/>
            <person name="Suarez D.L."/>
            <person name="Swayne D.E."/>
        </authorList>
    </citation>
    <scope>NUCLEOTIDE SEQUENCE [LARGE SCALE GENOMIC DNA]</scope>
    <source>
        <strain evidence="11 12">DSM 5090</strain>
    </source>
</reference>
<dbReference type="InterPro" id="IPR037022">
    <property type="entry name" value="Formyl_trans_C_sf"/>
</dbReference>
<keyword evidence="5 8" id="KW-0808">Transferase</keyword>
<sequence>MKKLRTVFMGTPDFAVPCLDMLFKEGYEVAAVVTQPDRPKGRGQKLAYSPVKEAALAYNLPVLQPGSIKNDDFYNQILSLRPDVIIVVAFGQFLPKKLLDLPAHGCINVHASLLPKYRGSAPIHWAIINGERTTGITTMYMDVGMDTGDMIIKAELPLLPDDTTGSLHDKLKDLGATVLSDTLNQLSAGTAPRQPQNEADATYARMLNRDTERIDWHQPAVAIHNLVRGLNPWPVAYCRLQNKSLKIWQTKVYNASQPCTEPGKVVQITKEGLVVETGKGTIEVLEVQPESKRRMKASDCVCGYCLTVGNMFE</sequence>
<dbReference type="SUPFAM" id="SSF53328">
    <property type="entry name" value="Formyltransferase"/>
    <property type="match status" value="1"/>
</dbReference>
<dbReference type="PANTHER" id="PTHR11138:SF5">
    <property type="entry name" value="METHIONYL-TRNA FORMYLTRANSFERASE, MITOCHONDRIAL"/>
    <property type="match status" value="1"/>
</dbReference>
<dbReference type="InterPro" id="IPR002376">
    <property type="entry name" value="Formyl_transf_N"/>
</dbReference>
<protein>
    <recommendedName>
        <fullName evidence="4 8">Methionyl-tRNA formyltransferase</fullName>
        <ecNumber evidence="3 8">2.1.2.9</ecNumber>
    </recommendedName>
</protein>
<dbReference type="InterPro" id="IPR036477">
    <property type="entry name" value="Formyl_transf_N_sf"/>
</dbReference>
<keyword evidence="12" id="KW-1185">Reference proteome</keyword>